<keyword evidence="2 5" id="KW-0813">Transport</keyword>
<dbReference type="InterPro" id="IPR006128">
    <property type="entry name" value="Lipoprotein_PsaA-like"/>
</dbReference>
<evidence type="ECO:0000256" key="4">
    <source>
        <dbReference type="ARBA" id="ARBA00022729"/>
    </source>
</evidence>
<dbReference type="GO" id="GO:0030313">
    <property type="term" value="C:cell envelope"/>
    <property type="evidence" value="ECO:0007669"/>
    <property type="project" value="UniProtKB-SubCell"/>
</dbReference>
<evidence type="ECO:0000256" key="5">
    <source>
        <dbReference type="RuleBase" id="RU003512"/>
    </source>
</evidence>
<dbReference type="PRINTS" id="PR00691">
    <property type="entry name" value="ADHESINB"/>
</dbReference>
<keyword evidence="4" id="KW-0732">Signal</keyword>
<dbReference type="PRINTS" id="PR00690">
    <property type="entry name" value="ADHESNFAMILY"/>
</dbReference>
<evidence type="ECO:0000256" key="3">
    <source>
        <dbReference type="ARBA" id="ARBA00022723"/>
    </source>
</evidence>
<organism evidence="6 7">
    <name type="scientific">Brevibacillus invocatus</name>
    <dbReference type="NCBI Taxonomy" id="173959"/>
    <lineage>
        <taxon>Bacteria</taxon>
        <taxon>Bacillati</taxon>
        <taxon>Bacillota</taxon>
        <taxon>Bacilli</taxon>
        <taxon>Bacillales</taxon>
        <taxon>Paenibacillaceae</taxon>
        <taxon>Brevibacillus</taxon>
    </lineage>
</organism>
<dbReference type="InterPro" id="IPR050492">
    <property type="entry name" value="Bact_metal-bind_prot9"/>
</dbReference>
<proteinExistence type="inferred from homology"/>
<evidence type="ECO:0000256" key="1">
    <source>
        <dbReference type="ARBA" id="ARBA00004196"/>
    </source>
</evidence>
<dbReference type="PANTHER" id="PTHR42953">
    <property type="entry name" value="HIGH-AFFINITY ZINC UPTAKE SYSTEM PROTEIN ZNUA-RELATED"/>
    <property type="match status" value="1"/>
</dbReference>
<comment type="subcellular location">
    <subcellularLocation>
        <location evidence="1">Cell envelope</location>
    </subcellularLocation>
</comment>
<dbReference type="GO" id="GO:0007155">
    <property type="term" value="P:cell adhesion"/>
    <property type="evidence" value="ECO:0007669"/>
    <property type="project" value="InterPro"/>
</dbReference>
<dbReference type="Proteomes" id="UP000282028">
    <property type="component" value="Unassembled WGS sequence"/>
</dbReference>
<comment type="similarity">
    <text evidence="5">Belongs to the bacterial solute-binding protein 9 family.</text>
</comment>
<keyword evidence="3" id="KW-0479">Metal-binding</keyword>
<dbReference type="Gene3D" id="3.40.50.1980">
    <property type="entry name" value="Nitrogenase molybdenum iron protein domain"/>
    <property type="match status" value="2"/>
</dbReference>
<evidence type="ECO:0000313" key="7">
    <source>
        <dbReference type="Proteomes" id="UP000282028"/>
    </source>
</evidence>
<dbReference type="GO" id="GO:0046872">
    <property type="term" value="F:metal ion binding"/>
    <property type="evidence" value="ECO:0007669"/>
    <property type="project" value="UniProtKB-KW"/>
</dbReference>
<evidence type="ECO:0000313" key="6">
    <source>
        <dbReference type="EMBL" id="RNB76535.1"/>
    </source>
</evidence>
<dbReference type="SUPFAM" id="SSF53807">
    <property type="entry name" value="Helical backbone' metal receptor"/>
    <property type="match status" value="1"/>
</dbReference>
<keyword evidence="7" id="KW-1185">Reference proteome</keyword>
<dbReference type="OrthoDB" id="9793396at2"/>
<reference evidence="6 7" key="1">
    <citation type="submission" date="2018-10" db="EMBL/GenBank/DDBJ databases">
        <title>Phylogenomics of Brevibacillus.</title>
        <authorList>
            <person name="Dunlap C."/>
        </authorList>
    </citation>
    <scope>NUCLEOTIDE SEQUENCE [LARGE SCALE GENOMIC DNA]</scope>
    <source>
        <strain evidence="6 7">JCM 12215</strain>
    </source>
</reference>
<dbReference type="Pfam" id="PF01297">
    <property type="entry name" value="ZnuA"/>
    <property type="match status" value="1"/>
</dbReference>
<evidence type="ECO:0000256" key="2">
    <source>
        <dbReference type="ARBA" id="ARBA00022448"/>
    </source>
</evidence>
<dbReference type="PANTHER" id="PTHR42953:SF1">
    <property type="entry name" value="METAL-BINDING PROTEIN HI_0362-RELATED"/>
    <property type="match status" value="1"/>
</dbReference>
<dbReference type="EMBL" id="RHHR01000006">
    <property type="protein sequence ID" value="RNB76535.1"/>
    <property type="molecule type" value="Genomic_DNA"/>
</dbReference>
<dbReference type="InterPro" id="IPR006127">
    <property type="entry name" value="ZnuA-like"/>
</dbReference>
<dbReference type="AlphaFoldDB" id="A0A3M8CNS7"/>
<protein>
    <submittedName>
        <fullName evidence="6">Manganese transporter</fullName>
    </submittedName>
</protein>
<dbReference type="InterPro" id="IPR006129">
    <property type="entry name" value="AdhesinB"/>
</dbReference>
<gene>
    <name evidence="6" type="ORF">EDM52_02445</name>
</gene>
<sequence>MTWWSLILYITIKVALRKHFCKRAYLLKICKRDWEQEESSVSNRRVTGLWKNWGAGVLALSLFLAGCGAASENATSDSNERKDTIRVVTTIAQIAEPISVIGGDKVQVESLMGPGVDPHLYNATQGDIKKLESGDIIFYNGIHLEGNMVEIFKQIGKKKPVTAIAESIPQDKLLKDETGQLDPHVWFDIDLWKIALGSATEELKKAAPQHADLFEANKTKYFAELDTLKQESLEKLRQIPQEKRVLVTAHDAFGYFGRIQEMKVVGLQGLSTEDEIGISDIQTTINLLLEHQIPAVFVESSINQNSIKAVIEGAASAGLDIKLGGELFSDAMGDAGTPEGTYLGMYRHNVETIYQALKP</sequence>
<accession>A0A3M8CNS7</accession>
<dbReference type="GO" id="GO:0030001">
    <property type="term" value="P:metal ion transport"/>
    <property type="evidence" value="ECO:0007669"/>
    <property type="project" value="InterPro"/>
</dbReference>
<name>A0A3M8CNS7_9BACL</name>
<comment type="caution">
    <text evidence="6">The sequence shown here is derived from an EMBL/GenBank/DDBJ whole genome shotgun (WGS) entry which is preliminary data.</text>
</comment>